<keyword evidence="2" id="KW-1185">Reference proteome</keyword>
<evidence type="ECO:0000313" key="1">
    <source>
        <dbReference type="EMBL" id="WAR06323.1"/>
    </source>
</evidence>
<dbReference type="Proteomes" id="UP001164746">
    <property type="component" value="Chromosome 5"/>
</dbReference>
<organism evidence="1 2">
    <name type="scientific">Mya arenaria</name>
    <name type="common">Soft-shell clam</name>
    <dbReference type="NCBI Taxonomy" id="6604"/>
    <lineage>
        <taxon>Eukaryota</taxon>
        <taxon>Metazoa</taxon>
        <taxon>Spiralia</taxon>
        <taxon>Lophotrochozoa</taxon>
        <taxon>Mollusca</taxon>
        <taxon>Bivalvia</taxon>
        <taxon>Autobranchia</taxon>
        <taxon>Heteroconchia</taxon>
        <taxon>Euheterodonta</taxon>
        <taxon>Imparidentia</taxon>
        <taxon>Neoheterodontei</taxon>
        <taxon>Myida</taxon>
        <taxon>Myoidea</taxon>
        <taxon>Myidae</taxon>
        <taxon>Mya</taxon>
    </lineage>
</organism>
<proteinExistence type="predicted"/>
<protein>
    <recommendedName>
        <fullName evidence="3">Ig-like domain-containing protein</fullName>
    </recommendedName>
</protein>
<evidence type="ECO:0000313" key="2">
    <source>
        <dbReference type="Proteomes" id="UP001164746"/>
    </source>
</evidence>
<gene>
    <name evidence="1" type="ORF">MAR_021692</name>
</gene>
<evidence type="ECO:0008006" key="3">
    <source>
        <dbReference type="Google" id="ProtNLM"/>
    </source>
</evidence>
<name>A0ABY7EC87_MYAAR</name>
<reference evidence="1" key="1">
    <citation type="submission" date="2022-11" db="EMBL/GenBank/DDBJ databases">
        <title>Centuries of genome instability and evolution in soft-shell clam transmissible cancer (bioRxiv).</title>
        <authorList>
            <person name="Hart S.F.M."/>
            <person name="Yonemitsu M.A."/>
            <person name="Giersch R.M."/>
            <person name="Beal B.F."/>
            <person name="Arriagada G."/>
            <person name="Davis B.W."/>
            <person name="Ostrander E.A."/>
            <person name="Goff S.P."/>
            <person name="Metzger M.J."/>
        </authorList>
    </citation>
    <scope>NUCLEOTIDE SEQUENCE</scope>
    <source>
        <strain evidence="1">MELC-2E11</strain>
        <tissue evidence="1">Siphon/mantle</tissue>
    </source>
</reference>
<dbReference type="EMBL" id="CP111016">
    <property type="protein sequence ID" value="WAR06323.1"/>
    <property type="molecule type" value="Genomic_DNA"/>
</dbReference>
<sequence length="209" mass="22516">MNENQPRLPSFKYGATTGPVISDNHIAIVRGDGASVACEVDANPASHTYIWSGLQTNSQLLSLSSFHVNTTVQCTAYSTMTETNGSPIIRSNSSTLLIDVWRPPHGVTFRYHYGISGSLSITEELKVLASEAFWLSCTADSSPPSTYTWSGLPFSRTGISNVTGGLTTSQSVSCLAENYMQTTYKGTVRGNTSSALHIDVLGVEKCYMI</sequence>
<accession>A0ABY7EC87</accession>